<reference evidence="4 5" key="1">
    <citation type="submission" date="2024-08" db="EMBL/GenBank/DDBJ databases">
        <authorList>
            <person name="Cucini C."/>
            <person name="Frati F."/>
        </authorList>
    </citation>
    <scope>NUCLEOTIDE SEQUENCE [LARGE SCALE GENOMIC DNA]</scope>
</reference>
<feature type="domain" description="DUF243" evidence="3">
    <location>
        <begin position="53"/>
        <end position="143"/>
    </location>
</feature>
<evidence type="ECO:0000313" key="4">
    <source>
        <dbReference type="EMBL" id="CAL8124304.1"/>
    </source>
</evidence>
<keyword evidence="2" id="KW-0732">Signal</keyword>
<protein>
    <recommendedName>
        <fullName evidence="3">DUF243 domain-containing protein</fullName>
    </recommendedName>
</protein>
<sequence>MKVALVFACLIAFTYAGIGVVTPEVEREAERLWKQFCEGASEGGNDGDLAVYCKLSKDTVEESLQHQIEVTPPPQAPQQVVFVRPPTYTYKHDVVVSGGGASGQKTVIYVLPTKNKNQVNLIDNTSNTVVTQKPTVYFLKKDHDHSSKSQEEVGSQPAPPPGAYLPPSQPDNGYNYEPPRRGYN</sequence>
<accession>A0ABP1RA55</accession>
<evidence type="ECO:0000256" key="1">
    <source>
        <dbReference type="SAM" id="MobiDB-lite"/>
    </source>
</evidence>
<comment type="caution">
    <text evidence="4">The sequence shown here is derived from an EMBL/GenBank/DDBJ whole genome shotgun (WGS) entry which is preliminary data.</text>
</comment>
<feature type="compositionally biased region" description="Basic and acidic residues" evidence="1">
    <location>
        <begin position="141"/>
        <end position="151"/>
    </location>
</feature>
<keyword evidence="5" id="KW-1185">Reference proteome</keyword>
<feature type="compositionally biased region" description="Pro residues" evidence="1">
    <location>
        <begin position="157"/>
        <end position="169"/>
    </location>
</feature>
<dbReference type="InterPro" id="IPR004145">
    <property type="entry name" value="DUF243"/>
</dbReference>
<dbReference type="Proteomes" id="UP001642540">
    <property type="component" value="Unassembled WGS sequence"/>
</dbReference>
<dbReference type="SMART" id="SM00690">
    <property type="entry name" value="DM5"/>
    <property type="match status" value="1"/>
</dbReference>
<feature type="chain" id="PRO_5047475740" description="DUF243 domain-containing protein" evidence="2">
    <location>
        <begin position="17"/>
        <end position="184"/>
    </location>
</feature>
<evidence type="ECO:0000313" key="5">
    <source>
        <dbReference type="Proteomes" id="UP001642540"/>
    </source>
</evidence>
<feature type="signal peptide" evidence="2">
    <location>
        <begin position="1"/>
        <end position="16"/>
    </location>
</feature>
<feature type="region of interest" description="Disordered" evidence="1">
    <location>
        <begin position="141"/>
        <end position="184"/>
    </location>
</feature>
<evidence type="ECO:0000256" key="2">
    <source>
        <dbReference type="SAM" id="SignalP"/>
    </source>
</evidence>
<name>A0ABP1RA55_9HEXA</name>
<proteinExistence type="predicted"/>
<dbReference type="Pfam" id="PF03103">
    <property type="entry name" value="DUF243"/>
    <property type="match status" value="1"/>
</dbReference>
<organism evidence="4 5">
    <name type="scientific">Orchesella dallaii</name>
    <dbReference type="NCBI Taxonomy" id="48710"/>
    <lineage>
        <taxon>Eukaryota</taxon>
        <taxon>Metazoa</taxon>
        <taxon>Ecdysozoa</taxon>
        <taxon>Arthropoda</taxon>
        <taxon>Hexapoda</taxon>
        <taxon>Collembola</taxon>
        <taxon>Entomobryomorpha</taxon>
        <taxon>Entomobryoidea</taxon>
        <taxon>Orchesellidae</taxon>
        <taxon>Orchesellinae</taxon>
        <taxon>Orchesella</taxon>
    </lineage>
</organism>
<dbReference type="EMBL" id="CAXLJM020000068">
    <property type="protein sequence ID" value="CAL8124304.1"/>
    <property type="molecule type" value="Genomic_DNA"/>
</dbReference>
<gene>
    <name evidence="4" type="ORF">ODALV1_LOCUS20557</name>
</gene>
<evidence type="ECO:0000259" key="3">
    <source>
        <dbReference type="SMART" id="SM00690"/>
    </source>
</evidence>